<evidence type="ECO:0000313" key="5">
    <source>
        <dbReference type="Proteomes" id="UP000199455"/>
    </source>
</evidence>
<evidence type="ECO:0000256" key="1">
    <source>
        <dbReference type="ARBA" id="ARBA00022737"/>
    </source>
</evidence>
<reference evidence="5" key="1">
    <citation type="submission" date="2016-10" db="EMBL/GenBank/DDBJ databases">
        <authorList>
            <person name="Varghese N."/>
            <person name="Submissions S."/>
        </authorList>
    </citation>
    <scope>NUCLEOTIDE SEQUENCE [LARGE SCALE GENOMIC DNA]</scope>
    <source>
        <strain evidence="5">DSM 18609</strain>
    </source>
</reference>
<dbReference type="STRING" id="390242.SAMN04488024_107326"/>
<dbReference type="Gene3D" id="1.25.40.20">
    <property type="entry name" value="Ankyrin repeat-containing domain"/>
    <property type="match status" value="2"/>
</dbReference>
<dbReference type="PANTHER" id="PTHR24189">
    <property type="entry name" value="MYOTROPHIN"/>
    <property type="match status" value="1"/>
</dbReference>
<organism evidence="4 5">
    <name type="scientific">Pedobacter soli</name>
    <dbReference type="NCBI Taxonomy" id="390242"/>
    <lineage>
        <taxon>Bacteria</taxon>
        <taxon>Pseudomonadati</taxon>
        <taxon>Bacteroidota</taxon>
        <taxon>Sphingobacteriia</taxon>
        <taxon>Sphingobacteriales</taxon>
        <taxon>Sphingobacteriaceae</taxon>
        <taxon>Pedobacter</taxon>
    </lineage>
</organism>
<evidence type="ECO:0000256" key="2">
    <source>
        <dbReference type="ARBA" id="ARBA00023043"/>
    </source>
</evidence>
<dbReference type="Pfam" id="PF12796">
    <property type="entry name" value="Ank_2"/>
    <property type="match status" value="1"/>
</dbReference>
<dbReference type="InterPro" id="IPR036770">
    <property type="entry name" value="Ankyrin_rpt-contain_sf"/>
</dbReference>
<dbReference type="PROSITE" id="PS50088">
    <property type="entry name" value="ANK_REPEAT"/>
    <property type="match status" value="1"/>
</dbReference>
<dbReference type="InterPro" id="IPR002110">
    <property type="entry name" value="Ankyrin_rpt"/>
</dbReference>
<dbReference type="PANTHER" id="PTHR24189:SF50">
    <property type="entry name" value="ANKYRIN REPEAT AND SOCS BOX PROTEIN 2"/>
    <property type="match status" value="1"/>
</dbReference>
<feature type="repeat" description="ANK" evidence="3">
    <location>
        <begin position="201"/>
        <end position="233"/>
    </location>
</feature>
<dbReference type="AlphaFoldDB" id="A0A1G6XHA2"/>
<dbReference type="SMART" id="SM00248">
    <property type="entry name" value="ANK"/>
    <property type="match status" value="7"/>
</dbReference>
<dbReference type="InterPro" id="IPR050745">
    <property type="entry name" value="Multifunctional_regulatory"/>
</dbReference>
<accession>A0A1G6XHA2</accession>
<dbReference type="PROSITE" id="PS50297">
    <property type="entry name" value="ANK_REP_REGION"/>
    <property type="match status" value="1"/>
</dbReference>
<name>A0A1G6XHA2_9SPHI</name>
<gene>
    <name evidence="4" type="ORF">SAMN04488024_107326</name>
</gene>
<dbReference type="SUPFAM" id="SSF48403">
    <property type="entry name" value="Ankyrin repeat"/>
    <property type="match status" value="1"/>
</dbReference>
<dbReference type="RefSeq" id="WP_208599675.1">
    <property type="nucleotide sequence ID" value="NZ_FMZH01000007.1"/>
</dbReference>
<sequence length="411" mass="46842">MHISILNILIEMTETTLDQQLNARQFDDAKNAMLNGEKLSKNIQKHQKSSILDNLIREKQYEIINLMVKDKTIETDIYELDSFDKSIFQSIVRNLGNEEADISFFKEFITRFDNLNDEVNTQTLLGYLFENGVDLAIIKACIDAGCTTNFKNNADENYIHRVVKSNFRRYNLNDEQTTNLLKSYIDILVNEGVDINESNIVAETPLITAINFNKKNLITYLLENGADPNHTDRMGKSAFFYAVANLQSEEIYDALRNFAAPQFDQLSKDRSTLLFEYVRMMSNSEKGINFLKKLIEDGADLYEGSEWYSRQVTPLDLIAEKDADILEAVLATGQIDVNRPDDQGNTLLHNVCAYNVNYEANKAKETYRKVKLLIENGADLAATNDKDQTALMLASDDNLKIKTVELLMKNA</sequence>
<proteinExistence type="predicted"/>
<keyword evidence="2 3" id="KW-0040">ANK repeat</keyword>
<keyword evidence="5" id="KW-1185">Reference proteome</keyword>
<protein>
    <submittedName>
        <fullName evidence="4">Ankyrin repeat-containing protein</fullName>
    </submittedName>
</protein>
<keyword evidence="1" id="KW-0677">Repeat</keyword>
<dbReference type="EMBL" id="FMZH01000007">
    <property type="protein sequence ID" value="SDD76697.1"/>
    <property type="molecule type" value="Genomic_DNA"/>
</dbReference>
<evidence type="ECO:0000313" key="4">
    <source>
        <dbReference type="EMBL" id="SDD76697.1"/>
    </source>
</evidence>
<evidence type="ECO:0000256" key="3">
    <source>
        <dbReference type="PROSITE-ProRule" id="PRU00023"/>
    </source>
</evidence>
<dbReference type="Proteomes" id="UP000199455">
    <property type="component" value="Unassembled WGS sequence"/>
</dbReference>